<keyword evidence="1" id="KW-1133">Transmembrane helix</keyword>
<protein>
    <submittedName>
        <fullName evidence="2">Uncharacterized protein</fullName>
    </submittedName>
</protein>
<keyword evidence="1" id="KW-0472">Membrane</keyword>
<dbReference type="AlphaFoldDB" id="A0A438AH31"/>
<feature type="transmembrane region" description="Helical" evidence="1">
    <location>
        <begin position="20"/>
        <end position="43"/>
    </location>
</feature>
<evidence type="ECO:0000313" key="2">
    <source>
        <dbReference type="EMBL" id="RVV97925.1"/>
    </source>
</evidence>
<accession>A0A438AH31</accession>
<keyword evidence="1" id="KW-0812">Transmembrane</keyword>
<gene>
    <name evidence="2" type="ORF">EKE94_10670</name>
</gene>
<organism evidence="2 3">
    <name type="scientific">Mesobaculum littorinae</name>
    <dbReference type="NCBI Taxonomy" id="2486419"/>
    <lineage>
        <taxon>Bacteria</taxon>
        <taxon>Pseudomonadati</taxon>
        <taxon>Pseudomonadota</taxon>
        <taxon>Alphaproteobacteria</taxon>
        <taxon>Rhodobacterales</taxon>
        <taxon>Roseobacteraceae</taxon>
        <taxon>Mesobaculum</taxon>
    </lineage>
</organism>
<name>A0A438AH31_9RHOB</name>
<sequence>MPNFKEPPRSALKPQSGKIFAFELAARIFVLLSIFLAAAYFIIQPEELFGISSEDRQAYNLGVLALTLLLTFIADNIASSISGWVSRNSMTESHDQIMAAIEGRSDVTAFGSQAAFERHIENRISLAIEVRNTFVSFRTASGNPNAKDQAALKCYKAFFEAEAAGTTRTWIDIVSYNEVFGPRFLELNKSDFMKPKASARHVLRVIRHNIPTLNFTLIYYDSFSQRSEVVFGWMHSDVTTHHKLFRSVDPNIIEMFERLFNLLSQYKIQPDFNIEYGHENYLRLSNMSDRSGWWYCIGVISGDSEGSKHPAKMISESLFRISFKENGAEIEGRAQWLRKYGNQEPAIEHFSHKADKVSYTEQKMFLEYRSLDSSRKGICVYNFKTKSERGAIDGYLQDSGAERRVQLLGIRLDQSRTYSEDIDEVWEAARRQARSSHISEYLMHNHGEGDPSSSEN</sequence>
<keyword evidence="3" id="KW-1185">Reference proteome</keyword>
<comment type="caution">
    <text evidence="2">The sequence shown here is derived from an EMBL/GenBank/DDBJ whole genome shotgun (WGS) entry which is preliminary data.</text>
</comment>
<dbReference type="EMBL" id="RQXX01000003">
    <property type="protein sequence ID" value="RVV97925.1"/>
    <property type="molecule type" value="Genomic_DNA"/>
</dbReference>
<dbReference type="RefSeq" id="WP_127906590.1">
    <property type="nucleotide sequence ID" value="NZ_RQXX01000003.1"/>
</dbReference>
<evidence type="ECO:0000256" key="1">
    <source>
        <dbReference type="SAM" id="Phobius"/>
    </source>
</evidence>
<reference evidence="2 3" key="1">
    <citation type="submission" date="2018-11" db="EMBL/GenBank/DDBJ databases">
        <title>Mesobaculum littorinae gen. nov., sp. nov., isolated from Littorina scabra that represents a novel genus of the order Rhodobacteraceae.</title>
        <authorList>
            <person name="Li F."/>
        </authorList>
    </citation>
    <scope>NUCLEOTIDE SEQUENCE [LARGE SCALE GENOMIC DNA]</scope>
    <source>
        <strain evidence="2 3">M0103</strain>
    </source>
</reference>
<proteinExistence type="predicted"/>
<evidence type="ECO:0000313" key="3">
    <source>
        <dbReference type="Proteomes" id="UP000285908"/>
    </source>
</evidence>
<dbReference type="Proteomes" id="UP000285908">
    <property type="component" value="Unassembled WGS sequence"/>
</dbReference>